<accession>A0AAE3MGY5</accession>
<evidence type="ECO:0000313" key="10">
    <source>
        <dbReference type="Proteomes" id="UP001207408"/>
    </source>
</evidence>
<protein>
    <submittedName>
        <fullName evidence="9">SusC/RagA family TonB-linked outer membrane protein</fullName>
    </submittedName>
</protein>
<comment type="similarity">
    <text evidence="7">Belongs to the TonB-dependent receptor family.</text>
</comment>
<evidence type="ECO:0000256" key="6">
    <source>
        <dbReference type="ARBA" id="ARBA00023237"/>
    </source>
</evidence>
<dbReference type="InterPro" id="IPR037066">
    <property type="entry name" value="Plug_dom_sf"/>
</dbReference>
<dbReference type="InterPro" id="IPR039426">
    <property type="entry name" value="TonB-dep_rcpt-like"/>
</dbReference>
<dbReference type="InterPro" id="IPR012910">
    <property type="entry name" value="Plug_dom"/>
</dbReference>
<keyword evidence="5 7" id="KW-0472">Membrane</keyword>
<dbReference type="InterPro" id="IPR036942">
    <property type="entry name" value="Beta-barrel_TonB_sf"/>
</dbReference>
<evidence type="ECO:0000256" key="4">
    <source>
        <dbReference type="ARBA" id="ARBA00022692"/>
    </source>
</evidence>
<evidence type="ECO:0000256" key="3">
    <source>
        <dbReference type="ARBA" id="ARBA00022452"/>
    </source>
</evidence>
<organism evidence="9 10">
    <name type="scientific">Plebeiibacterium marinum</name>
    <dbReference type="NCBI Taxonomy" id="2992111"/>
    <lineage>
        <taxon>Bacteria</taxon>
        <taxon>Pseudomonadati</taxon>
        <taxon>Bacteroidota</taxon>
        <taxon>Bacteroidia</taxon>
        <taxon>Marinilabiliales</taxon>
        <taxon>Marinilabiliaceae</taxon>
        <taxon>Plebeiibacterium</taxon>
    </lineage>
</organism>
<comment type="caution">
    <text evidence="9">The sequence shown here is derived from an EMBL/GenBank/DDBJ whole genome shotgun (WGS) entry which is preliminary data.</text>
</comment>
<feature type="domain" description="TonB-dependent receptor plug" evidence="8">
    <location>
        <begin position="157"/>
        <end position="263"/>
    </location>
</feature>
<comment type="subcellular location">
    <subcellularLocation>
        <location evidence="1 7">Cell outer membrane</location>
        <topology evidence="1 7">Multi-pass membrane protein</topology>
    </subcellularLocation>
</comment>
<gene>
    <name evidence="9" type="ORF">OM074_17975</name>
</gene>
<dbReference type="SUPFAM" id="SSF56935">
    <property type="entry name" value="Porins"/>
    <property type="match status" value="1"/>
</dbReference>
<dbReference type="SUPFAM" id="SSF49464">
    <property type="entry name" value="Carboxypeptidase regulatory domain-like"/>
    <property type="match status" value="1"/>
</dbReference>
<reference evidence="9" key="1">
    <citation type="submission" date="2022-10" db="EMBL/GenBank/DDBJ databases">
        <authorList>
            <person name="Yu W.X."/>
        </authorList>
    </citation>
    <scope>NUCLEOTIDE SEQUENCE</scope>
    <source>
        <strain evidence="9">D04</strain>
    </source>
</reference>
<keyword evidence="2 7" id="KW-0813">Transport</keyword>
<keyword evidence="6 7" id="KW-0998">Cell outer membrane</keyword>
<dbReference type="InterPro" id="IPR023996">
    <property type="entry name" value="TonB-dep_OMP_SusC/RagA"/>
</dbReference>
<dbReference type="Gene3D" id="2.170.130.10">
    <property type="entry name" value="TonB-dependent receptor, plug domain"/>
    <property type="match status" value="1"/>
</dbReference>
<name>A0AAE3MGY5_9BACT</name>
<dbReference type="RefSeq" id="WP_301201939.1">
    <property type="nucleotide sequence ID" value="NZ_JAPDPI010000049.1"/>
</dbReference>
<dbReference type="Pfam" id="PF13715">
    <property type="entry name" value="CarbopepD_reg_2"/>
    <property type="match status" value="1"/>
</dbReference>
<proteinExistence type="inferred from homology"/>
<evidence type="ECO:0000256" key="7">
    <source>
        <dbReference type="PROSITE-ProRule" id="PRU01360"/>
    </source>
</evidence>
<keyword evidence="3 7" id="KW-1134">Transmembrane beta strand</keyword>
<dbReference type="Gene3D" id="2.40.170.20">
    <property type="entry name" value="TonB-dependent receptor, beta-barrel domain"/>
    <property type="match status" value="1"/>
</dbReference>
<dbReference type="GO" id="GO:0009279">
    <property type="term" value="C:cell outer membrane"/>
    <property type="evidence" value="ECO:0007669"/>
    <property type="project" value="UniProtKB-SubCell"/>
</dbReference>
<evidence type="ECO:0000313" key="9">
    <source>
        <dbReference type="EMBL" id="MCW3807521.1"/>
    </source>
</evidence>
<dbReference type="Proteomes" id="UP001207408">
    <property type="component" value="Unassembled WGS sequence"/>
</dbReference>
<dbReference type="Gene3D" id="2.60.40.1120">
    <property type="entry name" value="Carboxypeptidase-like, regulatory domain"/>
    <property type="match status" value="1"/>
</dbReference>
<dbReference type="InterPro" id="IPR008969">
    <property type="entry name" value="CarboxyPept-like_regulatory"/>
</dbReference>
<dbReference type="PROSITE" id="PS52016">
    <property type="entry name" value="TONB_DEPENDENT_REC_3"/>
    <property type="match status" value="1"/>
</dbReference>
<evidence type="ECO:0000256" key="5">
    <source>
        <dbReference type="ARBA" id="ARBA00023136"/>
    </source>
</evidence>
<keyword evidence="10" id="KW-1185">Reference proteome</keyword>
<dbReference type="AlphaFoldDB" id="A0AAE3MGY5"/>
<evidence type="ECO:0000256" key="2">
    <source>
        <dbReference type="ARBA" id="ARBA00022448"/>
    </source>
</evidence>
<evidence type="ECO:0000259" key="8">
    <source>
        <dbReference type="Pfam" id="PF07715"/>
    </source>
</evidence>
<dbReference type="NCBIfam" id="TIGR04056">
    <property type="entry name" value="OMP_RagA_SusC"/>
    <property type="match status" value="1"/>
</dbReference>
<dbReference type="EMBL" id="JAPDPI010000049">
    <property type="protein sequence ID" value="MCW3807521.1"/>
    <property type="molecule type" value="Genomic_DNA"/>
</dbReference>
<keyword evidence="4 7" id="KW-0812">Transmembrane</keyword>
<sequence length="1074" mass="119112">MILSQNISMKRVANSQFRRVYIGIKHILVIAILLSGLCHTSVLKASDTDSLTYVKGIVRDAKSKEPIVAAQIKALNYDASATTDANGEFSIQLNRPSELLLVSAFDYAPREVAVRGQKSLVIDLYPEGFKNNYEEKADISGDNRSSFTVKSSQGLGNIEKQNFISLDQLLQTELGGDIRSVSRSGSPGAGNAMFIRGLNSIHANAQPLIVVDGVIWNSMRDLTSLHDGYMFNALADINLDDIKSVSVLKDGTSIYGSKGSNGVILIKTKRGEGMVTKIVVNASGGLVDMPENLPSLNKDEFRLYTTDLLGSIDKNEVEDIFGQSLNELDFLNEDKTASIYNKYHNNTDWEDEIYNYGIYQNYNVGVNGGDDKALYGFSVGYTGVEGVVKETDMQRFNVRFNSDVNFTKSIKMGMDIGFTNIDRTVLNDGVNDYSSITYFGMIKSPFVSPYTFTKSGTQTDLFDDSDVFGVGNPSAIIDDVYNTNKHYRLNVGVSPSFKLSQVLSLVTKFDYSLWKEKESFYTPQVGVKDIYLDGLGVSKNVYKNQVNRNVSMFGDIYLNYNKTFNHLHRLNGMLGWRYIHNHFENEYGEGHNTSYAKLVDGQQYRTNDGINETSKSMATYGNIEYSFDNRFFVTGSVSVDGSSKFGAETEGGFQMFDRSWGIFPSLQGAWLLSSEKFMANVNFINRLKVRGGVSISGNDDIDPYAWTSYFTSVPYIDKANGMVLSQIGNTEIQWETTTKLNAGLDFNMFNDRLSLSVDAYTSNTKDLLIYKELPEIAGSGYYWSNEGELSNMGMELSANVKVLNAEKIKVELGASIGQYKNEIESLPSGEFTTNALGAEVLTSVGEAAGVFYGYKSLGVFASSDEAVSANLKNVDEYGVESFYGAGDIHFDDVDGNGIINEKDKQIIGDPNPDFYGSFNGSVSYKNFRVDGLFTFSYGNDVFNYLRSNLESGSTFYNQTTAVLSRWTYDGQQTDQPKVSYGDPMGNARFSDRWIEDGSYLKLKKVTLSYEVPIKGNGAIKGLNIWASAHNLWTLTNYLGRDPEFSAGNSVLFQGIDRGLLPSTRSYFIGLKLNL</sequence>
<dbReference type="Pfam" id="PF07715">
    <property type="entry name" value="Plug"/>
    <property type="match status" value="1"/>
</dbReference>
<evidence type="ECO:0000256" key="1">
    <source>
        <dbReference type="ARBA" id="ARBA00004571"/>
    </source>
</evidence>